<sequence length="169" mass="18693">MFGFLRRAGEKAAERDMEKHLRFFRVAGPEQAAMLRVAAAQSIAALAPVMDKHDLDFVFDALGKGTPLTPDQSVKISTFNSRLIQIQTKAYEDNSPHSTLMGSGITAWILTFRALTYPTLTPLAMELWQHIERGQDHYEETLLDLVEDGVVEPGAAVRTFAPPTCFATA</sequence>
<protein>
    <submittedName>
        <fullName evidence="1">Uncharacterized protein</fullName>
    </submittedName>
</protein>
<evidence type="ECO:0000313" key="1">
    <source>
        <dbReference type="EMBL" id="MBK1667648.1"/>
    </source>
</evidence>
<proteinExistence type="predicted"/>
<dbReference type="Proteomes" id="UP001296873">
    <property type="component" value="Unassembled WGS sequence"/>
</dbReference>
<organism evidence="1 2">
    <name type="scientific">Rhodovibrio sodomensis</name>
    <dbReference type="NCBI Taxonomy" id="1088"/>
    <lineage>
        <taxon>Bacteria</taxon>
        <taxon>Pseudomonadati</taxon>
        <taxon>Pseudomonadota</taxon>
        <taxon>Alphaproteobacteria</taxon>
        <taxon>Rhodospirillales</taxon>
        <taxon>Rhodovibrionaceae</taxon>
        <taxon>Rhodovibrio</taxon>
    </lineage>
</organism>
<name>A0ABS1DB17_9PROT</name>
<dbReference type="RefSeq" id="WP_200339809.1">
    <property type="nucleotide sequence ID" value="NZ_NRRL01000010.1"/>
</dbReference>
<evidence type="ECO:0000313" key="2">
    <source>
        <dbReference type="Proteomes" id="UP001296873"/>
    </source>
</evidence>
<accession>A0ABS1DB17</accession>
<comment type="caution">
    <text evidence="1">The sequence shown here is derived from an EMBL/GenBank/DDBJ whole genome shotgun (WGS) entry which is preliminary data.</text>
</comment>
<dbReference type="EMBL" id="NRRL01000010">
    <property type="protein sequence ID" value="MBK1667648.1"/>
    <property type="molecule type" value="Genomic_DNA"/>
</dbReference>
<reference evidence="1 2" key="1">
    <citation type="journal article" date="2020" name="Microorganisms">
        <title>Osmotic Adaptation and Compatible Solute Biosynthesis of Phototrophic Bacteria as Revealed from Genome Analyses.</title>
        <authorList>
            <person name="Imhoff J.F."/>
            <person name="Rahn T."/>
            <person name="Kunzel S."/>
            <person name="Keller A."/>
            <person name="Neulinger S.C."/>
        </authorList>
    </citation>
    <scope>NUCLEOTIDE SEQUENCE [LARGE SCALE GENOMIC DNA]</scope>
    <source>
        <strain evidence="1 2">DSM 9895</strain>
    </source>
</reference>
<gene>
    <name evidence="1" type="ORF">CKO28_06325</name>
</gene>
<keyword evidence="2" id="KW-1185">Reference proteome</keyword>